<dbReference type="EMBL" id="LGUI01000002">
    <property type="protein sequence ID" value="PNE34452.1"/>
    <property type="molecule type" value="Genomic_DNA"/>
</dbReference>
<dbReference type="GO" id="GO:0004497">
    <property type="term" value="F:monooxygenase activity"/>
    <property type="evidence" value="ECO:0007669"/>
    <property type="project" value="UniProtKB-ARBA"/>
</dbReference>
<evidence type="ECO:0000313" key="7">
    <source>
        <dbReference type="EMBL" id="MBB5121741.1"/>
    </source>
</evidence>
<dbReference type="AlphaFoldDB" id="A0A2N8P0A3"/>
<organism evidence="8 9">
    <name type="scientific">Streptomyces eurocidicus</name>
    <name type="common">Streptoverticillium eurocidicus</name>
    <dbReference type="NCBI Taxonomy" id="66423"/>
    <lineage>
        <taxon>Bacteria</taxon>
        <taxon>Bacillati</taxon>
        <taxon>Actinomycetota</taxon>
        <taxon>Actinomycetes</taxon>
        <taxon>Kitasatosporales</taxon>
        <taxon>Streptomycetaceae</taxon>
        <taxon>Streptomyces</taxon>
    </lineage>
</organism>
<dbReference type="Proteomes" id="UP000235945">
    <property type="component" value="Unassembled WGS sequence"/>
</dbReference>
<keyword evidence="1" id="KW-0001">2Fe-2S</keyword>
<dbReference type="Gene3D" id="2.102.10.10">
    <property type="entry name" value="Rieske [2Fe-2S] iron-sulphur domain"/>
    <property type="match status" value="1"/>
</dbReference>
<dbReference type="OrthoDB" id="9795104at2"/>
<reference evidence="7 10" key="3">
    <citation type="submission" date="2020-08" db="EMBL/GenBank/DDBJ databases">
        <title>Genomic Encyclopedia of Type Strains, Phase III (KMG-III): the genomes of soil and plant-associated and newly described type strains.</title>
        <authorList>
            <person name="Whitman W."/>
        </authorList>
    </citation>
    <scope>NUCLEOTIDE SEQUENCE [LARGE SCALE GENOMIC DNA]</scope>
    <source>
        <strain evidence="7 10">CECT 3259</strain>
    </source>
</reference>
<dbReference type="EMBL" id="JACHJF010000020">
    <property type="protein sequence ID" value="MBB5121741.1"/>
    <property type="molecule type" value="Genomic_DNA"/>
</dbReference>
<protein>
    <submittedName>
        <fullName evidence="7">Nitrite reductase/ring-hydroxylating ferredoxin subunit</fullName>
    </submittedName>
</protein>
<dbReference type="GO" id="GO:0051537">
    <property type="term" value="F:2 iron, 2 sulfur cluster binding"/>
    <property type="evidence" value="ECO:0007669"/>
    <property type="project" value="UniProtKB-KW"/>
</dbReference>
<evidence type="ECO:0000259" key="6">
    <source>
        <dbReference type="PROSITE" id="PS51296"/>
    </source>
</evidence>
<evidence type="ECO:0000313" key="8">
    <source>
        <dbReference type="EMBL" id="PNE34452.1"/>
    </source>
</evidence>
<evidence type="ECO:0000256" key="2">
    <source>
        <dbReference type="ARBA" id="ARBA00022723"/>
    </source>
</evidence>
<dbReference type="Proteomes" id="UP000528608">
    <property type="component" value="Unassembled WGS sequence"/>
</dbReference>
<evidence type="ECO:0000313" key="10">
    <source>
        <dbReference type="Proteomes" id="UP000528608"/>
    </source>
</evidence>
<dbReference type="PROSITE" id="PS51296">
    <property type="entry name" value="RIESKE"/>
    <property type="match status" value="1"/>
</dbReference>
<feature type="region of interest" description="Disordered" evidence="5">
    <location>
        <begin position="73"/>
        <end position="93"/>
    </location>
</feature>
<evidence type="ECO:0000256" key="4">
    <source>
        <dbReference type="ARBA" id="ARBA00023014"/>
    </source>
</evidence>
<accession>A0A2N8P0A3</accession>
<dbReference type="InterPro" id="IPR017941">
    <property type="entry name" value="Rieske_2Fe-2S"/>
</dbReference>
<reference evidence="8" key="1">
    <citation type="submission" date="2015-07" db="EMBL/GenBank/DDBJ databases">
        <authorList>
            <person name="Noorani M."/>
        </authorList>
    </citation>
    <scope>NUCLEOTIDE SEQUENCE [LARGE SCALE GENOMIC DNA]</scope>
    <source>
        <strain evidence="8">ATCC 27428</strain>
    </source>
</reference>
<evidence type="ECO:0000256" key="5">
    <source>
        <dbReference type="SAM" id="MobiDB-lite"/>
    </source>
</evidence>
<dbReference type="GO" id="GO:0016705">
    <property type="term" value="F:oxidoreductase activity, acting on paired donors, with incorporation or reduction of molecular oxygen"/>
    <property type="evidence" value="ECO:0007669"/>
    <property type="project" value="UniProtKB-ARBA"/>
</dbReference>
<evidence type="ECO:0000256" key="3">
    <source>
        <dbReference type="ARBA" id="ARBA00023004"/>
    </source>
</evidence>
<dbReference type="InterPro" id="IPR036922">
    <property type="entry name" value="Rieske_2Fe-2S_sf"/>
</dbReference>
<name>A0A2N8P0A3_STREU</name>
<keyword evidence="9" id="KW-1185">Reference proteome</keyword>
<evidence type="ECO:0000256" key="1">
    <source>
        <dbReference type="ARBA" id="ARBA00022714"/>
    </source>
</evidence>
<comment type="caution">
    <text evidence="8">The sequence shown here is derived from an EMBL/GenBank/DDBJ whole genome shotgun (WGS) entry which is preliminary data.</text>
</comment>
<evidence type="ECO:0000313" key="9">
    <source>
        <dbReference type="Proteomes" id="UP000235945"/>
    </source>
</evidence>
<feature type="domain" description="Rieske" evidence="6">
    <location>
        <begin position="1"/>
        <end position="93"/>
    </location>
</feature>
<keyword evidence="4" id="KW-0411">Iron-sulfur</keyword>
<keyword evidence="3" id="KW-0408">Iron</keyword>
<keyword evidence="2" id="KW-0479">Metal-binding</keyword>
<dbReference type="RefSeq" id="WP_102917519.1">
    <property type="nucleotide sequence ID" value="NZ_JACHJF010000020.1"/>
</dbReference>
<dbReference type="SUPFAM" id="SSF50022">
    <property type="entry name" value="ISP domain"/>
    <property type="match status" value="1"/>
</dbReference>
<dbReference type="Pfam" id="PF00355">
    <property type="entry name" value="Rieske"/>
    <property type="match status" value="1"/>
</dbReference>
<reference evidence="9" key="2">
    <citation type="submission" date="2015-07" db="EMBL/GenBank/DDBJ databases">
        <authorList>
            <person name="Graham D.E."/>
            <person name="Giannone R.J."/>
            <person name="Gulvik C.A."/>
            <person name="Hettich R.L."/>
            <person name="Klingeman D.M."/>
            <person name="Mahan K.M."/>
            <person name="Parry R.J."/>
            <person name="Spain J.C."/>
        </authorList>
    </citation>
    <scope>NUCLEOTIDE SEQUENCE [LARGE SCALE GENOMIC DNA]</scope>
    <source>
        <strain evidence="9">ATCC 27428</strain>
    </source>
</reference>
<gene>
    <name evidence="8" type="ORF">AF335_07625</name>
    <name evidence="7" type="ORF">FHS36_005210</name>
</gene>
<dbReference type="GO" id="GO:0046872">
    <property type="term" value="F:metal ion binding"/>
    <property type="evidence" value="ECO:0007669"/>
    <property type="project" value="UniProtKB-KW"/>
</dbReference>
<proteinExistence type="predicted"/>
<sequence>MAEASGAPGAQRPYSVEQISDDRIRVRVGDREFEADAFCPHRKGHMVHGYVNAARLRITCPLHHSSYSLETGEAITGPTATPMCVRETTPATG</sequence>